<dbReference type="Proteomes" id="UP000007110">
    <property type="component" value="Unassembled WGS sequence"/>
</dbReference>
<evidence type="ECO:0000313" key="7">
    <source>
        <dbReference type="EnsemblMetazoa" id="XP_011663790"/>
    </source>
</evidence>
<organism evidence="7 8">
    <name type="scientific">Strongylocentrotus purpuratus</name>
    <name type="common">Purple sea urchin</name>
    <dbReference type="NCBI Taxonomy" id="7668"/>
    <lineage>
        <taxon>Eukaryota</taxon>
        <taxon>Metazoa</taxon>
        <taxon>Echinodermata</taxon>
        <taxon>Eleutherozoa</taxon>
        <taxon>Echinozoa</taxon>
        <taxon>Echinoidea</taxon>
        <taxon>Euechinoidea</taxon>
        <taxon>Echinacea</taxon>
        <taxon>Camarodonta</taxon>
        <taxon>Echinidea</taxon>
        <taxon>Strongylocentrotidae</taxon>
        <taxon>Strongylocentrotus</taxon>
    </lineage>
</organism>
<evidence type="ECO:0000256" key="3">
    <source>
        <dbReference type="ARBA" id="ARBA00023172"/>
    </source>
</evidence>
<evidence type="ECO:0000256" key="1">
    <source>
        <dbReference type="ARBA" id="ARBA00022578"/>
    </source>
</evidence>
<evidence type="ECO:0000313" key="8">
    <source>
        <dbReference type="Proteomes" id="UP000007110"/>
    </source>
</evidence>
<evidence type="ECO:0000256" key="2">
    <source>
        <dbReference type="ARBA" id="ARBA00023125"/>
    </source>
</evidence>
<dbReference type="GO" id="GO:0006313">
    <property type="term" value="P:DNA transposition"/>
    <property type="evidence" value="ECO:0007669"/>
    <property type="project" value="InterPro"/>
</dbReference>
<proteinExistence type="predicted"/>
<dbReference type="EnsemblMetazoa" id="XM_011665488">
    <property type="protein sequence ID" value="XP_011663790"/>
    <property type="gene ID" value="LOC105438107"/>
</dbReference>
<feature type="domain" description="SWIM-type" evidence="6">
    <location>
        <begin position="327"/>
        <end position="358"/>
    </location>
</feature>
<keyword evidence="8" id="KW-1185">Reference proteome</keyword>
<keyword evidence="4" id="KW-0479">Metal-binding</keyword>
<dbReference type="InParanoid" id="A0A7M7HJ08"/>
<dbReference type="InterPro" id="IPR007527">
    <property type="entry name" value="Znf_SWIM"/>
</dbReference>
<evidence type="ECO:0000259" key="6">
    <source>
        <dbReference type="PROSITE" id="PS50966"/>
    </source>
</evidence>
<dbReference type="GeneID" id="105438107"/>
<name>A0A7M7HJ08_STRPU</name>
<dbReference type="AlphaFoldDB" id="A0A7M7HJ08"/>
<dbReference type="PANTHER" id="PTHR35385">
    <property type="entry name" value="PROTEIN B, PUTATIVE-RELATED-RELATED"/>
    <property type="match status" value="1"/>
</dbReference>
<dbReference type="PANTHER" id="PTHR35385:SF2">
    <property type="entry name" value="PROTEIN B, PUTATIVE-RELATED"/>
    <property type="match status" value="1"/>
</dbReference>
<evidence type="ECO:0000256" key="4">
    <source>
        <dbReference type="PROSITE-ProRule" id="PRU00325"/>
    </source>
</evidence>
<dbReference type="GO" id="GO:0008270">
    <property type="term" value="F:zinc ion binding"/>
    <property type="evidence" value="ECO:0007669"/>
    <property type="project" value="UniProtKB-KW"/>
</dbReference>
<keyword evidence="4" id="KW-0862">Zinc</keyword>
<reference evidence="8" key="1">
    <citation type="submission" date="2015-02" db="EMBL/GenBank/DDBJ databases">
        <title>Genome sequencing for Strongylocentrotus purpuratus.</title>
        <authorList>
            <person name="Murali S."/>
            <person name="Liu Y."/>
            <person name="Vee V."/>
            <person name="English A."/>
            <person name="Wang M."/>
            <person name="Skinner E."/>
            <person name="Han Y."/>
            <person name="Muzny D.M."/>
            <person name="Worley K.C."/>
            <person name="Gibbs R.A."/>
        </authorList>
    </citation>
    <scope>NUCLEOTIDE SEQUENCE</scope>
</reference>
<keyword evidence="3" id="KW-0233">DNA recombination</keyword>
<dbReference type="PROSITE" id="PS50966">
    <property type="entry name" value="ZF_SWIM"/>
    <property type="match status" value="1"/>
</dbReference>
<dbReference type="GO" id="GO:0004803">
    <property type="term" value="F:transposase activity"/>
    <property type="evidence" value="ECO:0007669"/>
    <property type="project" value="InterPro"/>
</dbReference>
<protein>
    <recommendedName>
        <fullName evidence="6">SWIM-type domain-containing protein</fullName>
    </recommendedName>
</protein>
<dbReference type="KEGG" id="spu:105438107"/>
<feature type="region of interest" description="Disordered" evidence="5">
    <location>
        <begin position="396"/>
        <end position="418"/>
    </location>
</feature>
<dbReference type="OrthoDB" id="1902038at2759"/>
<dbReference type="OMA" id="NTCIISQ"/>
<evidence type="ECO:0000256" key="5">
    <source>
        <dbReference type="SAM" id="MobiDB-lite"/>
    </source>
</evidence>
<keyword evidence="2" id="KW-0238">DNA-binding</keyword>
<dbReference type="Pfam" id="PF00872">
    <property type="entry name" value="Transposase_mut"/>
    <property type="match status" value="1"/>
</dbReference>
<sequence length="610" mass="68303">MYVDLESRIHQYNEEQHQTCAKIEQTSDNQTVIAICTPVMKRVHGKVKHSGEMVFVDSSGNCDRHNSRIFVMLTHSSAGGLPLGIVVTTSESQSTITAGFDLLKSILPEDAFHGRGVNGPQVAMTDDCKSLRQGLHAVYPECSLILCVFHLLQAMWRWLWDAHSGIRKQDRPYLLRLFKSLVYAESLGDLNARQDHLANDEIVRKYPKFRAHVDTVYQRREAWALCLHKELPTRGNVTNNFVESAMRIIKEKVFQRLKAYNVTQAVHFLCTRMEDYYIRRLIDVANNRMANPSQSKYNARDGDVNLDNIVKEGDTSFTVPSASSGRLYVDIFLGTCTCPIGITGGPCKHQSAVTKKFHVESTNFLPTFSPNLRKMYYIIATGRDDIPDDWFASLHNADDQVPSNEHQGDDMMGPSTSSIQDPQIRAIESLGLQRSFDNSFSQRGRRIETSVGDEDLSQKLHNFVDTLTTKLREDGDSFRGPLTKFVRRVENITTDSTLISALVTFGKYSGYAVSKKAKRGNRSGLQTSTQIGVQPTAVSRRKAALGGRRALITGRPVKINQKEHGYAKVQKRGSAVKRGVLPQNPRPASHSLSHCVESNVTLGKRHSAGH</sequence>
<keyword evidence="1" id="KW-0815">Transposition</keyword>
<dbReference type="RefSeq" id="XP_011663790.2">
    <property type="nucleotide sequence ID" value="XM_011665488.2"/>
</dbReference>
<accession>A0A7M7HJ08</accession>
<dbReference type="InterPro" id="IPR001207">
    <property type="entry name" value="Transposase_mutator"/>
</dbReference>
<keyword evidence="4" id="KW-0863">Zinc-finger</keyword>
<dbReference type="GO" id="GO:0003677">
    <property type="term" value="F:DNA binding"/>
    <property type="evidence" value="ECO:0007669"/>
    <property type="project" value="UniProtKB-KW"/>
</dbReference>
<reference evidence="7" key="2">
    <citation type="submission" date="2021-01" db="UniProtKB">
        <authorList>
            <consortium name="EnsemblMetazoa"/>
        </authorList>
    </citation>
    <scope>IDENTIFICATION</scope>
</reference>